<evidence type="ECO:0000256" key="6">
    <source>
        <dbReference type="SAM" id="MobiDB-lite"/>
    </source>
</evidence>
<dbReference type="STRING" id="133381.A0A2T9Z8Z9"/>
<sequence length="703" mass="79839">MQTPKKYSSISSDASFVFTEGSDSDVNSDSFWEFDVPKNFDFDNTPGPSVDKWFEKRKDTPWAKKTKKLAETKELDPESEQSETQEDSESETRRQSSQDLSNSLKKDYALTPYPKRRAAKSDYSLESIKIAGSAKQNIKIIPAKESVWIVKATPKKQNSSMLKSPISNNFNEPSLIDSEDENGVLSYEDQYNNGSNIVIPNELDSPLSNPATNTQLPKSEAKTALKSAFKSKNIKTTSKKKVGFTSIKFSPIPVASNGNYHENSNESKSNSLNHFPATDEDAFSLTSTASTLSYASSDNYTRIGSTVFDLGKSSDSNSQHDQPRSTINTFMSKLESSNDHNNILESKNSTSARKKRKHEAEQDDTLFIENSPCSVPNDPQGDKRPKKFKLTKPLDVHFTTDTRVRKTTNAQNGKDSKSAKIGVKSSNISHETQHRPTKAQNSELLNNNSAGAVSKPVHSTTFARKVAEIGTKWAAKNTQRKRTGLTVPQPVKFHTDVYAERKLSRLRSAIEKMEKFEREKRNFKAQPIPDFTQPGPSHKPETHEPRQIPIEPFNLQTDIRGEKYREKLEAKLAELEQARVERAQFKARPIPLTTDYPFIPEISHKPPTMIENVVLNTEIRHETRKAWEEGHNERQATKQRLLQKIEQEAYEREQEELVELRKRLVHKPLPIPEYEPFQFQYGEKFLTVPKSPHWSVKPKKYTS</sequence>
<proteinExistence type="inferred from homology"/>
<keyword evidence="3" id="KW-0963">Cytoplasm</keyword>
<protein>
    <recommendedName>
        <fullName evidence="7">TPX2 C-terminal domain-containing protein</fullName>
    </recommendedName>
</protein>
<gene>
    <name evidence="8" type="ORF">BB560_004584</name>
</gene>
<keyword evidence="9" id="KW-1185">Reference proteome</keyword>
<feature type="region of interest" description="Disordered" evidence="6">
    <location>
        <begin position="404"/>
        <end position="441"/>
    </location>
</feature>
<organism evidence="8 9">
    <name type="scientific">Smittium megazygosporum</name>
    <dbReference type="NCBI Taxonomy" id="133381"/>
    <lineage>
        <taxon>Eukaryota</taxon>
        <taxon>Fungi</taxon>
        <taxon>Fungi incertae sedis</taxon>
        <taxon>Zoopagomycota</taxon>
        <taxon>Kickxellomycotina</taxon>
        <taxon>Harpellomycetes</taxon>
        <taxon>Harpellales</taxon>
        <taxon>Legeriomycetaceae</taxon>
        <taxon>Smittium</taxon>
    </lineage>
</organism>
<reference evidence="8 9" key="1">
    <citation type="journal article" date="2018" name="MBio">
        <title>Comparative Genomics Reveals the Core Gene Toolbox for the Fungus-Insect Symbiosis.</title>
        <authorList>
            <person name="Wang Y."/>
            <person name="Stata M."/>
            <person name="Wang W."/>
            <person name="Stajich J.E."/>
            <person name="White M.M."/>
            <person name="Moncalvo J.M."/>
        </authorList>
    </citation>
    <scope>NUCLEOTIDE SEQUENCE [LARGE SCALE GENOMIC DNA]</scope>
    <source>
        <strain evidence="8 9">SC-DP-2</strain>
    </source>
</reference>
<feature type="region of interest" description="Disordered" evidence="6">
    <location>
        <begin position="65"/>
        <end position="113"/>
    </location>
</feature>
<comment type="similarity">
    <text evidence="2">Belongs to the TPX2 family.</text>
</comment>
<feature type="compositionally biased region" description="Acidic residues" evidence="6">
    <location>
        <begin position="77"/>
        <end position="89"/>
    </location>
</feature>
<feature type="compositionally biased region" description="Basic and acidic residues" evidence="6">
    <location>
        <begin position="65"/>
        <end position="76"/>
    </location>
</feature>
<dbReference type="AlphaFoldDB" id="A0A2T9Z8Z9"/>
<dbReference type="GO" id="GO:0005856">
    <property type="term" value="C:cytoskeleton"/>
    <property type="evidence" value="ECO:0007669"/>
    <property type="project" value="UniProtKB-SubCell"/>
</dbReference>
<feature type="region of interest" description="Disordered" evidence="6">
    <location>
        <begin position="526"/>
        <end position="546"/>
    </location>
</feature>
<dbReference type="EMBL" id="MBFS01001448">
    <property type="protein sequence ID" value="PVV01015.1"/>
    <property type="molecule type" value="Genomic_DNA"/>
</dbReference>
<dbReference type="Proteomes" id="UP000245609">
    <property type="component" value="Unassembled WGS sequence"/>
</dbReference>
<feature type="compositionally biased region" description="Polar residues" evidence="6">
    <location>
        <begin position="335"/>
        <end position="351"/>
    </location>
</feature>
<feature type="coiled-coil region" evidence="5">
    <location>
        <begin position="561"/>
        <end position="588"/>
    </location>
</feature>
<comment type="caution">
    <text evidence="8">The sequence shown here is derived from an EMBL/GenBank/DDBJ whole genome shotgun (WGS) entry which is preliminary data.</text>
</comment>
<evidence type="ECO:0000256" key="1">
    <source>
        <dbReference type="ARBA" id="ARBA00004245"/>
    </source>
</evidence>
<dbReference type="Pfam" id="PF06886">
    <property type="entry name" value="TPX2"/>
    <property type="match status" value="1"/>
</dbReference>
<feature type="region of interest" description="Disordered" evidence="6">
    <location>
        <begin position="38"/>
        <end position="57"/>
    </location>
</feature>
<feature type="region of interest" description="Disordered" evidence="6">
    <location>
        <begin position="254"/>
        <end position="275"/>
    </location>
</feature>
<evidence type="ECO:0000256" key="4">
    <source>
        <dbReference type="ARBA" id="ARBA00023212"/>
    </source>
</evidence>
<feature type="region of interest" description="Disordered" evidence="6">
    <location>
        <begin position="335"/>
        <end position="387"/>
    </location>
</feature>
<keyword evidence="5" id="KW-0175">Coiled coil</keyword>
<accession>A0A2T9Z8Z9</accession>
<feature type="domain" description="TPX2 C-terminal" evidence="7">
    <location>
        <begin position="614"/>
        <end position="683"/>
    </location>
</feature>
<keyword evidence="4" id="KW-0206">Cytoskeleton</keyword>
<evidence type="ECO:0000313" key="9">
    <source>
        <dbReference type="Proteomes" id="UP000245609"/>
    </source>
</evidence>
<evidence type="ECO:0000256" key="2">
    <source>
        <dbReference type="ARBA" id="ARBA00005885"/>
    </source>
</evidence>
<evidence type="ECO:0000313" key="8">
    <source>
        <dbReference type="EMBL" id="PVV01015.1"/>
    </source>
</evidence>
<name>A0A2T9Z8Z9_9FUNG</name>
<evidence type="ECO:0000259" key="7">
    <source>
        <dbReference type="Pfam" id="PF06886"/>
    </source>
</evidence>
<feature type="coiled-coil region" evidence="5">
    <location>
        <begin position="499"/>
        <end position="526"/>
    </location>
</feature>
<comment type="subcellular location">
    <subcellularLocation>
        <location evidence="1">Cytoplasm</location>
        <location evidence="1">Cytoskeleton</location>
    </subcellularLocation>
</comment>
<dbReference type="OrthoDB" id="1684416at2759"/>
<evidence type="ECO:0000256" key="3">
    <source>
        <dbReference type="ARBA" id="ARBA00022490"/>
    </source>
</evidence>
<evidence type="ECO:0000256" key="5">
    <source>
        <dbReference type="SAM" id="Coils"/>
    </source>
</evidence>
<dbReference type="InterPro" id="IPR027329">
    <property type="entry name" value="TPX2_C"/>
</dbReference>